<dbReference type="SUPFAM" id="SSF51645">
    <property type="entry name" value="Malate synthase G"/>
    <property type="match status" value="1"/>
</dbReference>
<dbReference type="GO" id="GO:0004474">
    <property type="term" value="F:malate synthase activity"/>
    <property type="evidence" value="ECO:0007669"/>
    <property type="project" value="UniProtKB-EC"/>
</dbReference>
<evidence type="ECO:0000313" key="9">
    <source>
        <dbReference type="EMBL" id="ANO51315.1"/>
    </source>
</evidence>
<dbReference type="InterPro" id="IPR001465">
    <property type="entry name" value="Malate_synthase_TIM"/>
</dbReference>
<dbReference type="GO" id="GO:0006097">
    <property type="term" value="P:glyoxylate cycle"/>
    <property type="evidence" value="ECO:0007669"/>
    <property type="project" value="UniProtKB-KW"/>
</dbReference>
<evidence type="ECO:0000313" key="10">
    <source>
        <dbReference type="Proteomes" id="UP000092695"/>
    </source>
</evidence>
<evidence type="ECO:0000259" key="8">
    <source>
        <dbReference type="Pfam" id="PF20656"/>
    </source>
</evidence>
<dbReference type="InterPro" id="IPR048356">
    <property type="entry name" value="MS_N"/>
</dbReference>
<dbReference type="PANTHER" id="PTHR42902">
    <property type="entry name" value="MALATE SYNTHASE"/>
    <property type="match status" value="1"/>
</dbReference>
<dbReference type="Gene3D" id="3.20.20.360">
    <property type="entry name" value="Malate synthase, domain 3"/>
    <property type="match status" value="1"/>
</dbReference>
<name>A0A193LFK5_9GAMM</name>
<dbReference type="OrthoDB" id="9768429at2"/>
<protein>
    <recommendedName>
        <fullName evidence="2">malate synthase</fullName>
        <ecNumber evidence="2">2.3.3.9</ecNumber>
    </recommendedName>
</protein>
<dbReference type="InterPro" id="IPR044856">
    <property type="entry name" value="Malate_synth_C_sf"/>
</dbReference>
<sequence length="495" mass="54318">MHDQAITVRFPADAPYAMLADQRTLALVAELHEQFAPRLLDLMEQRRQRQNAYDNGDWPHSIPPVSTDNWLAGGAAQVLRDRRVEWHCSADDDSLPEALYSAASTVVVDLCELLPVDGAALTALAAIHRALKASAQLPRNALIFGMRELCCREPLMLWKTAPAHAALVDVAFFLGHSAALQDAICLKLSQLESAAEAELWRDILKYLESAGIVAPDQINATLAIETVPAVFAIDTLMYALKDYVAALTLDHSSCFASLVRAFREFPQFVLPDLSELTGSTHLLQRWEILLVQHAHRRGVLAIGSPARWQARHADRDNRFFGRLRAENERQIQAGFDGIGVADEVFVAAAREVFDRLMPGQHQLHQLRGDMHIVGADLLQVPKGKITESGLRACLAVALQGLLALAEGRSALILDQRRETPASIELAAGQLRHWVSHATGVLDDGRIVDEEFFQGVLEDEAAKLDTVGIDVAERAQCLSDFVLGRTSAAGLLPNFA</sequence>
<feature type="domain" description="Malate synthase TIM barrel" evidence="7">
    <location>
        <begin position="156"/>
        <end position="379"/>
    </location>
</feature>
<accession>A0A193LFK5</accession>
<dbReference type="EMBL" id="CP016268">
    <property type="protein sequence ID" value="ANO51315.1"/>
    <property type="molecule type" value="Genomic_DNA"/>
</dbReference>
<dbReference type="AlphaFoldDB" id="A0A193LFK5"/>
<keyword evidence="3" id="KW-0329">Glyoxylate bypass</keyword>
<evidence type="ECO:0000256" key="4">
    <source>
        <dbReference type="ARBA" id="ARBA00022532"/>
    </source>
</evidence>
<reference evidence="9 10" key="1">
    <citation type="submission" date="2016-06" db="EMBL/GenBank/DDBJ databases">
        <title>Complete genome sequence of a deep-branching marine Gamma Proteobacterium Woeseia oceani type strain XK5.</title>
        <authorList>
            <person name="Mu D."/>
            <person name="Du Z."/>
        </authorList>
    </citation>
    <scope>NUCLEOTIDE SEQUENCE [LARGE SCALE GENOMIC DNA]</scope>
    <source>
        <strain evidence="9 10">XK5</strain>
    </source>
</reference>
<dbReference type="RefSeq" id="WP_068615552.1">
    <property type="nucleotide sequence ID" value="NZ_CP016268.1"/>
</dbReference>
<dbReference type="InterPro" id="IPR046363">
    <property type="entry name" value="MS_N_TIM-barrel_dom"/>
</dbReference>
<dbReference type="Pfam" id="PF20656">
    <property type="entry name" value="MS_N"/>
    <property type="match status" value="1"/>
</dbReference>
<keyword evidence="10" id="KW-1185">Reference proteome</keyword>
<dbReference type="KEGG" id="woc:BA177_08980"/>
<evidence type="ECO:0000256" key="1">
    <source>
        <dbReference type="ARBA" id="ARBA00006394"/>
    </source>
</evidence>
<evidence type="ECO:0000256" key="5">
    <source>
        <dbReference type="ARBA" id="ARBA00022679"/>
    </source>
</evidence>
<dbReference type="STRING" id="1548547.BA177_08980"/>
<dbReference type="Proteomes" id="UP000092695">
    <property type="component" value="Chromosome"/>
</dbReference>
<dbReference type="Gene3D" id="1.20.1220.12">
    <property type="entry name" value="Malate synthase, domain III"/>
    <property type="match status" value="1"/>
</dbReference>
<keyword evidence="4" id="KW-0816">Tricarboxylic acid cycle</keyword>
<evidence type="ECO:0000256" key="6">
    <source>
        <dbReference type="ARBA" id="ARBA00047918"/>
    </source>
</evidence>
<comment type="similarity">
    <text evidence="1">Belongs to the malate synthase family.</text>
</comment>
<keyword evidence="5" id="KW-0808">Transferase</keyword>
<evidence type="ECO:0000259" key="7">
    <source>
        <dbReference type="Pfam" id="PF01274"/>
    </source>
</evidence>
<dbReference type="InterPro" id="IPR011076">
    <property type="entry name" value="Malate_synth_sf"/>
</dbReference>
<dbReference type="Pfam" id="PF01274">
    <property type="entry name" value="MS_TIM-barrel"/>
    <property type="match status" value="1"/>
</dbReference>
<evidence type="ECO:0000256" key="3">
    <source>
        <dbReference type="ARBA" id="ARBA00022435"/>
    </source>
</evidence>
<comment type="catalytic activity">
    <reaction evidence="6">
        <text>glyoxylate + acetyl-CoA + H2O = (S)-malate + CoA + H(+)</text>
        <dbReference type="Rhea" id="RHEA:18181"/>
        <dbReference type="ChEBI" id="CHEBI:15377"/>
        <dbReference type="ChEBI" id="CHEBI:15378"/>
        <dbReference type="ChEBI" id="CHEBI:15589"/>
        <dbReference type="ChEBI" id="CHEBI:36655"/>
        <dbReference type="ChEBI" id="CHEBI:57287"/>
        <dbReference type="ChEBI" id="CHEBI:57288"/>
        <dbReference type="EC" id="2.3.3.9"/>
    </reaction>
</comment>
<gene>
    <name evidence="9" type="ORF">BA177_08980</name>
</gene>
<feature type="domain" description="Malate synthase N-terminal" evidence="8">
    <location>
        <begin position="8"/>
        <end position="64"/>
    </location>
</feature>
<proteinExistence type="inferred from homology"/>
<dbReference type="InterPro" id="IPR006252">
    <property type="entry name" value="Malate_synthA"/>
</dbReference>
<organism evidence="9 10">
    <name type="scientific">Woeseia oceani</name>
    <dbReference type="NCBI Taxonomy" id="1548547"/>
    <lineage>
        <taxon>Bacteria</taxon>
        <taxon>Pseudomonadati</taxon>
        <taxon>Pseudomonadota</taxon>
        <taxon>Gammaproteobacteria</taxon>
        <taxon>Woeseiales</taxon>
        <taxon>Woeseiaceae</taxon>
        <taxon>Woeseia</taxon>
    </lineage>
</organism>
<dbReference type="GO" id="GO:0005737">
    <property type="term" value="C:cytoplasm"/>
    <property type="evidence" value="ECO:0007669"/>
    <property type="project" value="TreeGrafter"/>
</dbReference>
<evidence type="ECO:0000256" key="2">
    <source>
        <dbReference type="ARBA" id="ARBA00012636"/>
    </source>
</evidence>
<dbReference type="GO" id="GO:0006099">
    <property type="term" value="P:tricarboxylic acid cycle"/>
    <property type="evidence" value="ECO:0007669"/>
    <property type="project" value="UniProtKB-KW"/>
</dbReference>
<dbReference type="EC" id="2.3.3.9" evidence="2"/>
<dbReference type="PANTHER" id="PTHR42902:SF1">
    <property type="entry name" value="MALATE SYNTHASE 1-RELATED"/>
    <property type="match status" value="1"/>
</dbReference>